<proteinExistence type="predicted"/>
<accession>A0A9Q3IXH8</accession>
<evidence type="ECO:0000313" key="1">
    <source>
        <dbReference type="EMBL" id="MBW0551679.1"/>
    </source>
</evidence>
<organism evidence="1 2">
    <name type="scientific">Austropuccinia psidii MF-1</name>
    <dbReference type="NCBI Taxonomy" id="1389203"/>
    <lineage>
        <taxon>Eukaryota</taxon>
        <taxon>Fungi</taxon>
        <taxon>Dikarya</taxon>
        <taxon>Basidiomycota</taxon>
        <taxon>Pucciniomycotina</taxon>
        <taxon>Pucciniomycetes</taxon>
        <taxon>Pucciniales</taxon>
        <taxon>Sphaerophragmiaceae</taxon>
        <taxon>Austropuccinia</taxon>
    </lineage>
</organism>
<protein>
    <submittedName>
        <fullName evidence="1">Uncharacterized protein</fullName>
    </submittedName>
</protein>
<sequence length="72" mass="7754">MANGLNRRGNFDSPTNVAIAVSSWKSLVAICPTSTNTVVDVVGASTHGLVKHLVRLIKTWVPSLQRKNKNPS</sequence>
<comment type="caution">
    <text evidence="1">The sequence shown here is derived from an EMBL/GenBank/DDBJ whole genome shotgun (WGS) entry which is preliminary data.</text>
</comment>
<dbReference type="Proteomes" id="UP000765509">
    <property type="component" value="Unassembled WGS sequence"/>
</dbReference>
<gene>
    <name evidence="1" type="ORF">O181_091394</name>
</gene>
<name>A0A9Q3IXH8_9BASI</name>
<keyword evidence="2" id="KW-1185">Reference proteome</keyword>
<dbReference type="EMBL" id="AVOT02057613">
    <property type="protein sequence ID" value="MBW0551679.1"/>
    <property type="molecule type" value="Genomic_DNA"/>
</dbReference>
<reference evidence="1" key="1">
    <citation type="submission" date="2021-03" db="EMBL/GenBank/DDBJ databases">
        <title>Draft genome sequence of rust myrtle Austropuccinia psidii MF-1, a brazilian biotype.</title>
        <authorList>
            <person name="Quecine M.C."/>
            <person name="Pachon D.M.R."/>
            <person name="Bonatelli M.L."/>
            <person name="Correr F.H."/>
            <person name="Franceschini L.M."/>
            <person name="Leite T.F."/>
            <person name="Margarido G.R.A."/>
            <person name="Almeida C.A."/>
            <person name="Ferrarezi J.A."/>
            <person name="Labate C.A."/>
        </authorList>
    </citation>
    <scope>NUCLEOTIDE SEQUENCE</scope>
    <source>
        <strain evidence="1">MF-1</strain>
    </source>
</reference>
<evidence type="ECO:0000313" key="2">
    <source>
        <dbReference type="Proteomes" id="UP000765509"/>
    </source>
</evidence>
<dbReference type="AlphaFoldDB" id="A0A9Q3IXH8"/>